<accession>A0A367ZD10</accession>
<dbReference type="Proteomes" id="UP000252355">
    <property type="component" value="Unassembled WGS sequence"/>
</dbReference>
<gene>
    <name evidence="2" type="ORF">OZSIB_3700</name>
</gene>
<evidence type="ECO:0000256" key="1">
    <source>
        <dbReference type="SAM" id="SignalP"/>
    </source>
</evidence>
<sequence>MRILSCLVILCLSFAPVAMAVTADEIVAHFEENQNWTKCAMAAFKVLKKASDPRIADMYEFVSDKTYDYEGLIIDGSEYQNAERGPLDGLLSVINDGVLAVIHKLATDEHKKLFKPTWLGFHTPTDKKVSNWFCLIMGNHTKTYLTRVDQRAKLDEIGADPLQMNLLDKRWFTFQVVKDLGNRAVLKVLPKSGAPVNVKEATIEVARLQVGEAVTWYVTKISGTLNTGSSGVTEFGDFRVAAAVPGKQYIGWSNDGKQIGEVPVYGLGQIQRQNVKPDQKLFVFATRLDTTTYQTSREVKDYEVKLVTSIQRIHINPPLQVVAEYIQPQRLATLTKVARKIVAGH</sequence>
<evidence type="ECO:0000313" key="2">
    <source>
        <dbReference type="EMBL" id="RCK75970.1"/>
    </source>
</evidence>
<comment type="caution">
    <text evidence="2">The sequence shown here is derived from an EMBL/GenBank/DDBJ whole genome shotgun (WGS) entry which is preliminary data.</text>
</comment>
<protein>
    <submittedName>
        <fullName evidence="2">Uncharacterized protein</fullName>
    </submittedName>
</protein>
<evidence type="ECO:0000313" key="3">
    <source>
        <dbReference type="Proteomes" id="UP000252355"/>
    </source>
</evidence>
<reference evidence="2 3" key="1">
    <citation type="submission" date="2018-05" db="EMBL/GenBank/DDBJ databases">
        <title>A metagenomic window into the 2 km-deep terrestrial subsurface aquifer revealed taxonomically and functionally diverse microbial community comprising novel uncultured bacterial lineages.</title>
        <authorList>
            <person name="Kadnikov V.V."/>
            <person name="Mardanov A.V."/>
            <person name="Beletsky A.V."/>
            <person name="Banks D."/>
            <person name="Pimenov N.V."/>
            <person name="Frank Y.A."/>
            <person name="Karnachuk O.V."/>
            <person name="Ravin N.V."/>
        </authorList>
    </citation>
    <scope>NUCLEOTIDE SEQUENCE [LARGE SCALE GENOMIC DNA]</scope>
    <source>
        <strain evidence="2">BY5</strain>
    </source>
</reference>
<feature type="signal peptide" evidence="1">
    <location>
        <begin position="1"/>
        <end position="20"/>
    </location>
</feature>
<keyword evidence="1" id="KW-0732">Signal</keyword>
<name>A0A367ZD10_9BACT</name>
<proteinExistence type="predicted"/>
<feature type="chain" id="PRO_5016793236" evidence="1">
    <location>
        <begin position="21"/>
        <end position="345"/>
    </location>
</feature>
<dbReference type="EMBL" id="QOQW01000037">
    <property type="protein sequence ID" value="RCK75970.1"/>
    <property type="molecule type" value="Genomic_DNA"/>
</dbReference>
<dbReference type="AlphaFoldDB" id="A0A367ZD10"/>
<organism evidence="2 3">
    <name type="scientific">Candidatus Ozemobacter sibiricus</name>
    <dbReference type="NCBI Taxonomy" id="2268124"/>
    <lineage>
        <taxon>Bacteria</taxon>
        <taxon>Candidatus Ozemobacteria</taxon>
        <taxon>Candidatus Ozemobacterales</taxon>
        <taxon>Candidatus Ozemobacteraceae</taxon>
        <taxon>Candidatus Ozemobacter</taxon>
    </lineage>
</organism>